<dbReference type="AlphaFoldDB" id="G3AT35"/>
<evidence type="ECO:0000313" key="2">
    <source>
        <dbReference type="EMBL" id="EGW30798.1"/>
    </source>
</evidence>
<name>G3AT35_SPAPN</name>
<evidence type="ECO:0000256" key="1">
    <source>
        <dbReference type="SAM" id="MobiDB-lite"/>
    </source>
</evidence>
<dbReference type="KEGG" id="spaa:SPAPADRAFT_142715"/>
<feature type="compositionally biased region" description="Polar residues" evidence="1">
    <location>
        <begin position="34"/>
        <end position="49"/>
    </location>
</feature>
<evidence type="ECO:0000313" key="3">
    <source>
        <dbReference type="Proteomes" id="UP000000709"/>
    </source>
</evidence>
<protein>
    <submittedName>
        <fullName evidence="2">Uncharacterized protein</fullName>
    </submittedName>
</protein>
<dbReference type="eggNOG" id="ENOG502RN81">
    <property type="taxonomic scope" value="Eukaryota"/>
</dbReference>
<dbReference type="HOGENOM" id="CLU_135147_1_0_1"/>
<dbReference type="OMA" id="RESNECT"/>
<feature type="compositionally biased region" description="Polar residues" evidence="1">
    <location>
        <begin position="1"/>
        <end position="15"/>
    </location>
</feature>
<dbReference type="OrthoDB" id="4090086at2759"/>
<dbReference type="Proteomes" id="UP000000709">
    <property type="component" value="Unassembled WGS sequence"/>
</dbReference>
<dbReference type="GeneID" id="18870475"/>
<dbReference type="EMBL" id="GL996504">
    <property type="protein sequence ID" value="EGW30798.1"/>
    <property type="molecule type" value="Genomic_DNA"/>
</dbReference>
<accession>G3AT35</accession>
<gene>
    <name evidence="2" type="ORF">SPAPADRAFT_142715</name>
</gene>
<reference evidence="2 3" key="1">
    <citation type="journal article" date="2011" name="Proc. Natl. Acad. Sci. U.S.A.">
        <title>Comparative genomics of xylose-fermenting fungi for enhanced biofuel production.</title>
        <authorList>
            <person name="Wohlbach D.J."/>
            <person name="Kuo A."/>
            <person name="Sato T.K."/>
            <person name="Potts K.M."/>
            <person name="Salamov A.A."/>
            <person name="LaButti K.M."/>
            <person name="Sun H."/>
            <person name="Clum A."/>
            <person name="Pangilinan J.L."/>
            <person name="Lindquist E.A."/>
            <person name="Lucas S."/>
            <person name="Lapidus A."/>
            <person name="Jin M."/>
            <person name="Gunawan C."/>
            <person name="Balan V."/>
            <person name="Dale B.E."/>
            <person name="Jeffries T.W."/>
            <person name="Zinkel R."/>
            <person name="Barry K.W."/>
            <person name="Grigoriev I.V."/>
            <person name="Gasch A.P."/>
        </authorList>
    </citation>
    <scope>NUCLEOTIDE SEQUENCE [LARGE SCALE GENOMIC DNA]</scope>
    <source>
        <strain evidence="3">NRRL Y-27907 / 11-Y1</strain>
    </source>
</reference>
<proteinExistence type="predicted"/>
<dbReference type="RefSeq" id="XP_007376831.1">
    <property type="nucleotide sequence ID" value="XM_007376769.1"/>
</dbReference>
<organism evidence="3">
    <name type="scientific">Spathaspora passalidarum (strain NRRL Y-27907 / 11-Y1)</name>
    <dbReference type="NCBI Taxonomy" id="619300"/>
    <lineage>
        <taxon>Eukaryota</taxon>
        <taxon>Fungi</taxon>
        <taxon>Dikarya</taxon>
        <taxon>Ascomycota</taxon>
        <taxon>Saccharomycotina</taxon>
        <taxon>Pichiomycetes</taxon>
        <taxon>Debaryomycetaceae</taxon>
        <taxon>Spathaspora</taxon>
    </lineage>
</organism>
<keyword evidence="3" id="KW-1185">Reference proteome</keyword>
<dbReference type="InParanoid" id="G3AT35"/>
<feature type="region of interest" description="Disordered" evidence="1">
    <location>
        <begin position="1"/>
        <end position="70"/>
    </location>
</feature>
<sequence length="122" mass="13491">MSKQQIPATSAQPPQITLEDKPITTEPKPVNDMELSQQEEQPNQFLDPQQHTKDHDSSSDTESEFTDIGSGYQRESNECSEFVTSCCTCFGALDTCLPKNGEGCFTSTLTFIGNILFGCCKR</sequence>